<comment type="similarity">
    <text evidence="2">Belongs to the purine-cytosine permease (2.A.39) family.</text>
</comment>
<dbReference type="EMBL" id="KQ474073">
    <property type="protein sequence ID" value="KPV78439.1"/>
    <property type="molecule type" value="Genomic_DNA"/>
</dbReference>
<comment type="subcellular location">
    <subcellularLocation>
        <location evidence="1">Membrane</location>
        <topology evidence="1">Multi-pass membrane protein</topology>
    </subcellularLocation>
</comment>
<feature type="transmembrane region" description="Helical" evidence="6">
    <location>
        <begin position="114"/>
        <end position="136"/>
    </location>
</feature>
<feature type="transmembrane region" description="Helical" evidence="6">
    <location>
        <begin position="327"/>
        <end position="347"/>
    </location>
</feature>
<evidence type="ECO:0000313" key="8">
    <source>
        <dbReference type="Proteomes" id="UP000053890"/>
    </source>
</evidence>
<evidence type="ECO:0000256" key="6">
    <source>
        <dbReference type="SAM" id="Phobius"/>
    </source>
</evidence>
<evidence type="ECO:0000313" key="7">
    <source>
        <dbReference type="EMBL" id="KPV78439.1"/>
    </source>
</evidence>
<evidence type="ECO:0000256" key="4">
    <source>
        <dbReference type="ARBA" id="ARBA00022989"/>
    </source>
</evidence>
<dbReference type="InterPro" id="IPR001248">
    <property type="entry name" value="Pur-cyt_permease"/>
</dbReference>
<proteinExistence type="inferred from homology"/>
<name>A0A194SCU9_RHOGW</name>
<reference evidence="7 8" key="1">
    <citation type="journal article" date="2015" name="Front. Microbiol.">
        <title>Genome sequence of the plant growth promoting endophytic yeast Rhodotorula graminis WP1.</title>
        <authorList>
            <person name="Firrincieli A."/>
            <person name="Otillar R."/>
            <person name="Salamov A."/>
            <person name="Schmutz J."/>
            <person name="Khan Z."/>
            <person name="Redman R.S."/>
            <person name="Fleck N.D."/>
            <person name="Lindquist E."/>
            <person name="Grigoriev I.V."/>
            <person name="Doty S.L."/>
        </authorList>
    </citation>
    <scope>NUCLEOTIDE SEQUENCE [LARGE SCALE GENOMIC DNA]</scope>
    <source>
        <strain evidence="7 8">WP1</strain>
    </source>
</reference>
<feature type="transmembrane region" description="Helical" evidence="6">
    <location>
        <begin position="392"/>
        <end position="417"/>
    </location>
</feature>
<gene>
    <name evidence="7" type="ORF">RHOBADRAFT_40985</name>
</gene>
<keyword evidence="5 6" id="KW-0472">Membrane</keyword>
<evidence type="ECO:0000256" key="5">
    <source>
        <dbReference type="ARBA" id="ARBA00023136"/>
    </source>
</evidence>
<keyword evidence="8" id="KW-1185">Reference proteome</keyword>
<accession>A0A194SCU9</accession>
<dbReference type="GO" id="GO:0015205">
    <property type="term" value="F:nucleobase transmembrane transporter activity"/>
    <property type="evidence" value="ECO:0007669"/>
    <property type="project" value="TreeGrafter"/>
</dbReference>
<feature type="transmembrane region" description="Helical" evidence="6">
    <location>
        <begin position="238"/>
        <end position="256"/>
    </location>
</feature>
<evidence type="ECO:0000256" key="3">
    <source>
        <dbReference type="ARBA" id="ARBA00022692"/>
    </source>
</evidence>
<dbReference type="PANTHER" id="PTHR30618:SF0">
    <property type="entry name" value="PURINE-URACIL PERMEASE NCS1"/>
    <property type="match status" value="1"/>
</dbReference>
<dbReference type="OMA" id="RAIDWIS"/>
<dbReference type="GO" id="GO:0005886">
    <property type="term" value="C:plasma membrane"/>
    <property type="evidence" value="ECO:0007669"/>
    <property type="project" value="TreeGrafter"/>
</dbReference>
<dbReference type="GeneID" id="28974252"/>
<dbReference type="RefSeq" id="XP_018274488.1">
    <property type="nucleotide sequence ID" value="XM_018413803.1"/>
</dbReference>
<dbReference type="AlphaFoldDB" id="A0A194SCU9"/>
<keyword evidence="3 6" id="KW-0812">Transmembrane</keyword>
<evidence type="ECO:0000256" key="2">
    <source>
        <dbReference type="ARBA" id="ARBA00008974"/>
    </source>
</evidence>
<dbReference type="InterPro" id="IPR045225">
    <property type="entry name" value="Uracil/uridine/allantoin_perm"/>
</dbReference>
<protein>
    <submittedName>
        <fullName evidence="7">Uncharacterized protein</fullName>
    </submittedName>
</protein>
<feature type="transmembrane region" description="Helical" evidence="6">
    <location>
        <begin position="199"/>
        <end position="218"/>
    </location>
</feature>
<sequence>MEYLRKLDSLLKVEQEAGWKGKGAERWSNKDLDPVPREKRTWGMLSIISYWTSDQFSPASWSLGASLIAMGMTAREAIPITFVGFTLCGIIIAVNGKIGSLMHVSFPVLARASLGPWGSFPAIIVRCILSLLWLAIQTYLAGSMMAQLLGAIWPSYLRIENTLPIDLGLTTQQLGGFLLYWAIQTPVSCIPVHKMRHLFLVKAVLCPVGYSAICFWALAATKGDAPSLNGTFDGSLTAHGKAAAVFSGLNAIGGLYSTVQLNIPDFSRFSHSSKSIWWQIIIVPVTGTWPVACGVIATAAAQQLYGVEAWDAATLVSLWGHDSASRAARFFAAAMFLFSTLGVNISANSISFATDLTALLPRYLTILRSSIIAGILAIAINPWKVVNGSASFYNFLQSYSVILGPLACIIATDFYLVRKGRIDVRDLYDPAGPYKYTLGVHWRGYAAWIGALAPNLPGLAHAITPSLPNKGWEVYTFGWGVGCVLGVVLYYGICLVSPPTSSFVPEAVYEIDDDLLAPASRGDIATSDGDTDLEKKQSGTGEVVAVV</sequence>
<evidence type="ECO:0000256" key="1">
    <source>
        <dbReference type="ARBA" id="ARBA00004141"/>
    </source>
</evidence>
<dbReference type="Pfam" id="PF02133">
    <property type="entry name" value="Transp_cyt_pur"/>
    <property type="match status" value="1"/>
</dbReference>
<feature type="transmembrane region" description="Helical" evidence="6">
    <location>
        <begin position="77"/>
        <end position="94"/>
    </location>
</feature>
<keyword evidence="4 6" id="KW-1133">Transmembrane helix</keyword>
<dbReference type="Gene3D" id="1.10.4160.10">
    <property type="entry name" value="Hydantoin permease"/>
    <property type="match status" value="1"/>
</dbReference>
<organism evidence="7 8">
    <name type="scientific">Rhodotorula graminis (strain WP1)</name>
    <dbReference type="NCBI Taxonomy" id="578459"/>
    <lineage>
        <taxon>Eukaryota</taxon>
        <taxon>Fungi</taxon>
        <taxon>Dikarya</taxon>
        <taxon>Basidiomycota</taxon>
        <taxon>Pucciniomycotina</taxon>
        <taxon>Microbotryomycetes</taxon>
        <taxon>Sporidiobolales</taxon>
        <taxon>Sporidiobolaceae</taxon>
        <taxon>Rhodotorula</taxon>
    </lineage>
</organism>
<dbReference type="Proteomes" id="UP000053890">
    <property type="component" value="Unassembled WGS sequence"/>
</dbReference>
<feature type="transmembrane region" description="Helical" evidence="6">
    <location>
        <begin position="276"/>
        <end position="301"/>
    </location>
</feature>
<feature type="transmembrane region" description="Helical" evidence="6">
    <location>
        <begin position="474"/>
        <end position="493"/>
    </location>
</feature>
<dbReference type="PANTHER" id="PTHR30618">
    <property type="entry name" value="NCS1 FAMILY PURINE/PYRIMIDINE TRANSPORTER"/>
    <property type="match status" value="1"/>
</dbReference>
<feature type="transmembrane region" description="Helical" evidence="6">
    <location>
        <begin position="359"/>
        <end position="380"/>
    </location>
</feature>
<dbReference type="OrthoDB" id="2018619at2759"/>